<dbReference type="InterPro" id="IPR012373">
    <property type="entry name" value="Ferrdict_sens_TM"/>
</dbReference>
<evidence type="ECO:0000259" key="3">
    <source>
        <dbReference type="Pfam" id="PF16344"/>
    </source>
</evidence>
<dbReference type="Pfam" id="PF16344">
    <property type="entry name" value="FecR_C"/>
    <property type="match status" value="1"/>
</dbReference>
<dbReference type="PANTHER" id="PTHR30273:SF2">
    <property type="entry name" value="PROTEIN FECR"/>
    <property type="match status" value="1"/>
</dbReference>
<gene>
    <name evidence="4" type="ORF">F7231_20990</name>
</gene>
<dbReference type="PIRSF" id="PIRSF018266">
    <property type="entry name" value="FecR"/>
    <property type="match status" value="1"/>
</dbReference>
<dbReference type="RefSeq" id="WP_166693417.1">
    <property type="nucleotide sequence ID" value="NZ_WAEL01000008.1"/>
</dbReference>
<dbReference type="InterPro" id="IPR006860">
    <property type="entry name" value="FecR"/>
</dbReference>
<dbReference type="PANTHER" id="PTHR30273">
    <property type="entry name" value="PERIPLASMIC SIGNAL SENSOR AND SIGMA FACTOR ACTIVATOR FECR-RELATED"/>
    <property type="match status" value="1"/>
</dbReference>
<evidence type="ECO:0000259" key="2">
    <source>
        <dbReference type="Pfam" id="PF04773"/>
    </source>
</evidence>
<dbReference type="InterPro" id="IPR032508">
    <property type="entry name" value="FecR_C"/>
</dbReference>
<dbReference type="Gene3D" id="2.60.120.1440">
    <property type="match status" value="1"/>
</dbReference>
<dbReference type="Gene3D" id="3.55.50.30">
    <property type="match status" value="1"/>
</dbReference>
<dbReference type="EMBL" id="WAEL01000008">
    <property type="protein sequence ID" value="NID12660.1"/>
    <property type="molecule type" value="Genomic_DNA"/>
</dbReference>
<keyword evidence="1" id="KW-0812">Transmembrane</keyword>
<keyword evidence="1" id="KW-0472">Membrane</keyword>
<feature type="transmembrane region" description="Helical" evidence="1">
    <location>
        <begin position="103"/>
        <end position="122"/>
    </location>
</feature>
<feature type="domain" description="Protein FecR C-terminal" evidence="3">
    <location>
        <begin position="303"/>
        <end position="370"/>
    </location>
</feature>
<dbReference type="Pfam" id="PF04773">
    <property type="entry name" value="FecR"/>
    <property type="match status" value="1"/>
</dbReference>
<proteinExistence type="predicted"/>
<accession>A0ABX0QND1</accession>
<reference evidence="5" key="1">
    <citation type="submission" date="2019-09" db="EMBL/GenBank/DDBJ databases">
        <authorList>
            <person name="Jung D.-H."/>
        </authorList>
    </citation>
    <scope>NUCLEOTIDE SEQUENCE [LARGE SCALE GENOMIC DNA]</scope>
    <source>
        <strain evidence="5">JA-25</strain>
    </source>
</reference>
<comment type="caution">
    <text evidence="4">The sequence shown here is derived from an EMBL/GenBank/DDBJ whole genome shotgun (WGS) entry which is preliminary data.</text>
</comment>
<feature type="domain" description="FecR protein" evidence="2">
    <location>
        <begin position="158"/>
        <end position="242"/>
    </location>
</feature>
<dbReference type="Proteomes" id="UP000606008">
    <property type="component" value="Unassembled WGS sequence"/>
</dbReference>
<reference evidence="5" key="2">
    <citation type="submission" date="2023-07" db="EMBL/GenBank/DDBJ databases">
        <authorList>
            <person name="Jung D.-H."/>
        </authorList>
    </citation>
    <scope>NUCLEOTIDE SEQUENCE [LARGE SCALE GENOMIC DNA]</scope>
    <source>
        <strain evidence="5">JA-25</strain>
    </source>
</reference>
<evidence type="ECO:0000313" key="5">
    <source>
        <dbReference type="Proteomes" id="UP000606008"/>
    </source>
</evidence>
<name>A0ABX0QND1_9BACT</name>
<keyword evidence="5" id="KW-1185">Reference proteome</keyword>
<keyword evidence="1" id="KW-1133">Transmembrane helix</keyword>
<organism evidence="4 5">
    <name type="scientific">Fibrivirga algicola</name>
    <dbReference type="NCBI Taxonomy" id="2950420"/>
    <lineage>
        <taxon>Bacteria</taxon>
        <taxon>Pseudomonadati</taxon>
        <taxon>Bacteroidota</taxon>
        <taxon>Cytophagia</taxon>
        <taxon>Cytophagales</taxon>
        <taxon>Spirosomataceae</taxon>
        <taxon>Fibrivirga</taxon>
    </lineage>
</organism>
<evidence type="ECO:0000313" key="4">
    <source>
        <dbReference type="EMBL" id="NID12660.1"/>
    </source>
</evidence>
<protein>
    <submittedName>
        <fullName evidence="4">DUF4974 domain-containing protein</fullName>
    </submittedName>
</protein>
<evidence type="ECO:0000256" key="1">
    <source>
        <dbReference type="SAM" id="Phobius"/>
    </source>
</evidence>
<sequence>MDYTYFTIEDFVADDYFRQWVKHPDKTSSLFWQTYLAKYPEQAETIRLAAETVNNLSDATAALSTPATAHEKAAIWTSIKTHVLTANDQQAAPFLTRQLTTNWRWLAVAASVVIVLGLGWWAQRTYPTANPVTPGQVEVIQPLSAYVEQHNSTDTPQVVTLSDGTSIILRKGSQIRYPQQFTGGKRVVYLAGEAFFEVAKDAKRPFFVYTNKLVTKVLGTSFTIKAYGSDKDVTVTVRTGRVAVFTQSDEEKVQKINSPTLDGVVLTKNQQLVFSKEQMRMTPPKQLPSAVAQRLFTIAPASFQFDARPVSEVFSLLERVYGINVIYDKATLGTCRLTADLTDEPLADKLLIICKSIEATYTITDRQVTISGAGCGS</sequence>